<dbReference type="InterPro" id="IPR027396">
    <property type="entry name" value="DsrEFH-like"/>
</dbReference>
<comment type="caution">
    <text evidence="2">The sequence shown here is derived from an EMBL/GenBank/DDBJ whole genome shotgun (WGS) entry which is preliminary data.</text>
</comment>
<dbReference type="Proteomes" id="UP001165308">
    <property type="component" value="Unassembled WGS sequence"/>
</dbReference>
<gene>
    <name evidence="2" type="ORF">M8006_09065</name>
</gene>
<evidence type="ECO:0000256" key="1">
    <source>
        <dbReference type="ARBA" id="ARBA00005996"/>
    </source>
</evidence>
<dbReference type="InterPro" id="IPR017462">
    <property type="entry name" value="Sulphur_relay_TusC/DsrF"/>
</dbReference>
<dbReference type="PANTHER" id="PTHR38780">
    <property type="entry name" value="PROTEIN TUSC"/>
    <property type="match status" value="1"/>
</dbReference>
<dbReference type="SUPFAM" id="SSF75169">
    <property type="entry name" value="DsrEFH-like"/>
    <property type="match status" value="1"/>
</dbReference>
<dbReference type="EMBL" id="JAMJPJ010000012">
    <property type="protein sequence ID" value="MCL7930127.1"/>
    <property type="molecule type" value="Genomic_DNA"/>
</dbReference>
<evidence type="ECO:0000313" key="3">
    <source>
        <dbReference type="Proteomes" id="UP001165308"/>
    </source>
</evidence>
<accession>A0ABT0SQX3</accession>
<dbReference type="PANTHER" id="PTHR38780:SF1">
    <property type="entry name" value="PROTEIN TUSC"/>
    <property type="match status" value="1"/>
</dbReference>
<name>A0ABT0SQX3_9GAMM</name>
<evidence type="ECO:0000313" key="2">
    <source>
        <dbReference type="EMBL" id="MCL7930127.1"/>
    </source>
</evidence>
<protein>
    <submittedName>
        <fullName evidence="2">DsrE family protein</fullName>
    </submittedName>
</protein>
<comment type="similarity">
    <text evidence="1">Belongs to the DsrF/TusC family.</text>
</comment>
<proteinExistence type="inferred from homology"/>
<keyword evidence="3" id="KW-1185">Reference proteome</keyword>
<dbReference type="Gene3D" id="3.40.1260.10">
    <property type="entry name" value="DsrEFH-like"/>
    <property type="match status" value="1"/>
</dbReference>
<dbReference type="Pfam" id="PF02635">
    <property type="entry name" value="DsrE"/>
    <property type="match status" value="1"/>
</dbReference>
<sequence length="121" mass="13019">MSQKDTLLVVIRQAPQSGHWLQEALDAAMVGAAFGKTVSLLFMGQGVLALLPGQAQEPGSEKPRLPTQETLAMYDIQHLCVAANDLHAISVKADDLVKGITLLDEEQMLDCFADAANVLNF</sequence>
<dbReference type="InterPro" id="IPR003787">
    <property type="entry name" value="Sulphur_relay_DsrE/F-like"/>
</dbReference>
<dbReference type="RefSeq" id="WP_250081396.1">
    <property type="nucleotide sequence ID" value="NZ_JAMJPJ010000012.1"/>
</dbReference>
<organism evidence="2 3">
    <name type="scientific">Halomonas llamarensis</name>
    <dbReference type="NCBI Taxonomy" id="2945104"/>
    <lineage>
        <taxon>Bacteria</taxon>
        <taxon>Pseudomonadati</taxon>
        <taxon>Pseudomonadota</taxon>
        <taxon>Gammaproteobacteria</taxon>
        <taxon>Oceanospirillales</taxon>
        <taxon>Halomonadaceae</taxon>
        <taxon>Halomonas</taxon>
    </lineage>
</organism>
<reference evidence="2" key="1">
    <citation type="submission" date="2022-05" db="EMBL/GenBank/DDBJ databases">
        <title>Halomonas geminus sp. nov. and Halomonas llamarensis sp. nov. isolated from high-altitude salars of the Atacama Desert.</title>
        <authorList>
            <person name="Hintersatz C."/>
            <person name="Rojas L.A."/>
            <person name="Wei T.-S."/>
            <person name="Kutschke S."/>
            <person name="Lehmann F."/>
            <person name="Jain R."/>
            <person name="Pollmann K."/>
        </authorList>
    </citation>
    <scope>NUCLEOTIDE SEQUENCE</scope>
    <source>
        <strain evidence="2">ATCHA</strain>
    </source>
</reference>